<dbReference type="AlphaFoldDB" id="A0A842J748"/>
<proteinExistence type="inferred from homology"/>
<comment type="caution">
    <text evidence="6">The sequence shown here is derived from an EMBL/GenBank/DDBJ whole genome shotgun (WGS) entry which is preliminary data.</text>
</comment>
<sequence length="108" mass="11899">MLKEILLYFAAAFFEILGCFSFWAYFRLGKSALFLGLGATSLAAFAYILTRANLDFAGRAYAVYGGIYIVSSLLWLHFVEKQAFTKWDLIGGAICLLGAFVVLYGGRG</sequence>
<dbReference type="PANTHER" id="PTHR36116:SF1">
    <property type="entry name" value="UPF0060 MEMBRANE PROTEIN YNFA"/>
    <property type="match status" value="1"/>
</dbReference>
<comment type="subcellular location">
    <subcellularLocation>
        <location evidence="5">Cell membrane</location>
        <topology evidence="5">Multi-pass membrane protein</topology>
    </subcellularLocation>
</comment>
<keyword evidence="3 5" id="KW-1133">Transmembrane helix</keyword>
<evidence type="ECO:0000256" key="5">
    <source>
        <dbReference type="HAMAP-Rule" id="MF_00010"/>
    </source>
</evidence>
<feature type="transmembrane region" description="Helical" evidence="5">
    <location>
        <begin position="84"/>
        <end position="105"/>
    </location>
</feature>
<protein>
    <submittedName>
        <fullName evidence="6">YnfA family protein</fullName>
    </submittedName>
</protein>
<dbReference type="SUPFAM" id="SSF103481">
    <property type="entry name" value="Multidrug resistance efflux transporter EmrE"/>
    <property type="match status" value="1"/>
</dbReference>
<organism evidence="6 7">
    <name type="scientific">Campylobacter massiliensis</name>
    <dbReference type="NCBI Taxonomy" id="2762557"/>
    <lineage>
        <taxon>Bacteria</taxon>
        <taxon>Pseudomonadati</taxon>
        <taxon>Campylobacterota</taxon>
        <taxon>Epsilonproteobacteria</taxon>
        <taxon>Campylobacterales</taxon>
        <taxon>Campylobacteraceae</taxon>
        <taxon>Campylobacter</taxon>
    </lineage>
</organism>
<name>A0A842J748_9BACT</name>
<dbReference type="Proteomes" id="UP000552683">
    <property type="component" value="Unassembled WGS sequence"/>
</dbReference>
<keyword evidence="4 5" id="KW-0472">Membrane</keyword>
<feature type="transmembrane region" description="Helical" evidence="5">
    <location>
        <begin position="5"/>
        <end position="26"/>
    </location>
</feature>
<dbReference type="GO" id="GO:0005886">
    <property type="term" value="C:plasma membrane"/>
    <property type="evidence" value="ECO:0007669"/>
    <property type="project" value="UniProtKB-SubCell"/>
</dbReference>
<keyword evidence="2 5" id="KW-0812">Transmembrane</keyword>
<feature type="transmembrane region" description="Helical" evidence="5">
    <location>
        <begin position="32"/>
        <end position="49"/>
    </location>
</feature>
<dbReference type="PANTHER" id="PTHR36116">
    <property type="entry name" value="UPF0060 MEMBRANE PROTEIN YNFA"/>
    <property type="match status" value="1"/>
</dbReference>
<keyword evidence="7" id="KW-1185">Reference proteome</keyword>
<evidence type="ECO:0000256" key="4">
    <source>
        <dbReference type="ARBA" id="ARBA00023136"/>
    </source>
</evidence>
<reference evidence="6 7" key="1">
    <citation type="submission" date="2020-08" db="EMBL/GenBank/DDBJ databases">
        <title>Complete genome and description of Campylobacter massiliensis Marseille-Q3452 sp. nov.</title>
        <authorList>
            <person name="Antezack A."/>
        </authorList>
    </citation>
    <scope>NUCLEOTIDE SEQUENCE [LARGE SCALE GENOMIC DNA]</scope>
    <source>
        <strain evidence="6 7">Marseille-Q3452</strain>
    </source>
</reference>
<feature type="transmembrane region" description="Helical" evidence="5">
    <location>
        <begin position="61"/>
        <end position="78"/>
    </location>
</feature>
<dbReference type="EMBL" id="JACLZK010000001">
    <property type="protein sequence ID" value="MBC2882600.1"/>
    <property type="molecule type" value="Genomic_DNA"/>
</dbReference>
<accession>A0A842J748</accession>
<dbReference type="InterPro" id="IPR003844">
    <property type="entry name" value="UPF0060"/>
</dbReference>
<keyword evidence="1 5" id="KW-1003">Cell membrane</keyword>
<evidence type="ECO:0000313" key="6">
    <source>
        <dbReference type="EMBL" id="MBC2882600.1"/>
    </source>
</evidence>
<gene>
    <name evidence="6" type="ORF">H7R39_04895</name>
</gene>
<evidence type="ECO:0000256" key="1">
    <source>
        <dbReference type="ARBA" id="ARBA00022475"/>
    </source>
</evidence>
<comment type="similarity">
    <text evidence="5">Belongs to the UPF0060 family.</text>
</comment>
<evidence type="ECO:0000313" key="7">
    <source>
        <dbReference type="Proteomes" id="UP000552683"/>
    </source>
</evidence>
<dbReference type="HAMAP" id="MF_00010">
    <property type="entry name" value="UPF0060"/>
    <property type="match status" value="1"/>
</dbReference>
<evidence type="ECO:0000256" key="3">
    <source>
        <dbReference type="ARBA" id="ARBA00022989"/>
    </source>
</evidence>
<dbReference type="Pfam" id="PF02694">
    <property type="entry name" value="UPF0060"/>
    <property type="match status" value="1"/>
</dbReference>
<evidence type="ECO:0000256" key="2">
    <source>
        <dbReference type="ARBA" id="ARBA00022692"/>
    </source>
</evidence>
<dbReference type="InterPro" id="IPR037185">
    <property type="entry name" value="EmrE-like"/>
</dbReference>